<dbReference type="CDD" id="cd02042">
    <property type="entry name" value="ParAB_family"/>
    <property type="match status" value="1"/>
</dbReference>
<dbReference type="PANTHER" id="PTHR13696">
    <property type="entry name" value="P-LOOP CONTAINING NUCLEOSIDE TRIPHOSPHATE HYDROLASE"/>
    <property type="match status" value="1"/>
</dbReference>
<organism evidence="2 3">
    <name type="scientific">Streptomyces caniscabiei</name>
    <dbReference type="NCBI Taxonomy" id="2746961"/>
    <lineage>
        <taxon>Bacteria</taxon>
        <taxon>Bacillati</taxon>
        <taxon>Actinomycetota</taxon>
        <taxon>Actinomycetes</taxon>
        <taxon>Kitasatosporales</taxon>
        <taxon>Streptomycetaceae</taxon>
        <taxon>Streptomyces</taxon>
    </lineage>
</organism>
<dbReference type="Proteomes" id="UP001282474">
    <property type="component" value="Unassembled WGS sequence"/>
</dbReference>
<dbReference type="Pfam" id="PF01656">
    <property type="entry name" value="CbiA"/>
    <property type="match status" value="1"/>
</dbReference>
<name>A0ABU4N3F7_9ACTN</name>
<evidence type="ECO:0000313" key="3">
    <source>
        <dbReference type="Proteomes" id="UP001282474"/>
    </source>
</evidence>
<evidence type="ECO:0000259" key="1">
    <source>
        <dbReference type="Pfam" id="PF01656"/>
    </source>
</evidence>
<accession>A0ABU4N3F7</accession>
<comment type="caution">
    <text evidence="2">The sequence shown here is derived from an EMBL/GenBank/DDBJ whole genome shotgun (WGS) entry which is preliminary data.</text>
</comment>
<protein>
    <submittedName>
        <fullName evidence="2">ParA family protein</fullName>
    </submittedName>
</protein>
<dbReference type="Gene3D" id="3.40.50.300">
    <property type="entry name" value="P-loop containing nucleotide triphosphate hydrolases"/>
    <property type="match status" value="1"/>
</dbReference>
<evidence type="ECO:0000313" key="2">
    <source>
        <dbReference type="EMBL" id="MDX3044085.1"/>
    </source>
</evidence>
<proteinExistence type="predicted"/>
<dbReference type="EMBL" id="JARAWJ010000067">
    <property type="protein sequence ID" value="MDX3044085.1"/>
    <property type="molecule type" value="Genomic_DNA"/>
</dbReference>
<gene>
    <name evidence="2" type="ORF">PV383_44035</name>
</gene>
<dbReference type="InterPro" id="IPR050678">
    <property type="entry name" value="DNA_Partitioning_ATPase"/>
</dbReference>
<dbReference type="PIRSF" id="PIRSF009320">
    <property type="entry name" value="Nuc_binding_HP_1000"/>
    <property type="match status" value="1"/>
</dbReference>
<reference evidence="2 3" key="1">
    <citation type="journal article" date="2023" name="Microb. Genom.">
        <title>Mesoterricola silvestris gen. nov., sp. nov., Mesoterricola sediminis sp. nov., Geothrix oryzae sp. nov., Geothrix edaphica sp. nov., Geothrix rubra sp. nov., and Geothrix limicola sp. nov., six novel members of Acidobacteriota isolated from soils.</title>
        <authorList>
            <person name="Weisberg A.J."/>
            <person name="Pearce E."/>
            <person name="Kramer C.G."/>
            <person name="Chang J.H."/>
            <person name="Clarke C.R."/>
        </authorList>
    </citation>
    <scope>NUCLEOTIDE SEQUENCE [LARGE SCALE GENOMIC DNA]</scope>
    <source>
        <strain evidence="2 3">NE20-4-1</strain>
    </source>
</reference>
<dbReference type="RefSeq" id="WP_319687469.1">
    <property type="nucleotide sequence ID" value="NZ_JARAWI010000051.1"/>
</dbReference>
<dbReference type="SUPFAM" id="SSF52540">
    <property type="entry name" value="P-loop containing nucleoside triphosphate hydrolases"/>
    <property type="match status" value="1"/>
</dbReference>
<feature type="domain" description="CobQ/CobB/MinD/ParA nucleotide binding" evidence="1">
    <location>
        <begin position="4"/>
        <end position="175"/>
    </location>
</feature>
<dbReference type="InterPro" id="IPR002586">
    <property type="entry name" value="CobQ/CobB/MinD/ParA_Nub-bd_dom"/>
</dbReference>
<keyword evidence="3" id="KW-1185">Reference proteome</keyword>
<sequence length="203" mass="22009">MLRIAFINLKPGTGKTTSAVWLAYAFHRRGLTVGLADADPGASALEWSDQAEGFPFKVAGLPVKDFHRRADDLAADVVIGDIPQVEDHAPIARSAMRWADIRVIPVAPNPIELDRMAPLGDLLAEMDDVMRPGSQTCVLLNRVVSGAASGDSARRVLTRQGYDVLSTKVPRLELYAQSFGAETDHNSAYDALATELLKRSGRE</sequence>
<dbReference type="PANTHER" id="PTHR13696:SF96">
    <property type="entry name" value="COBQ_COBB_MIND_PARA NUCLEOTIDE BINDING DOMAIN-CONTAINING PROTEIN"/>
    <property type="match status" value="1"/>
</dbReference>
<dbReference type="InterPro" id="IPR027417">
    <property type="entry name" value="P-loop_NTPase"/>
</dbReference>